<keyword evidence="2" id="KW-1185">Reference proteome</keyword>
<comment type="caution">
    <text evidence="1">The sequence shown here is derived from an EMBL/GenBank/DDBJ whole genome shotgun (WGS) entry which is preliminary data.</text>
</comment>
<reference evidence="1 2" key="1">
    <citation type="submission" date="2017-06" db="EMBL/GenBank/DDBJ databases">
        <title>Whole Genome Sequences of Colwellia marinimaniae MTCD1.</title>
        <authorList>
            <person name="Kusumoto H."/>
            <person name="Inoue M."/>
            <person name="Tanikawa K."/>
            <person name="Maeji H."/>
            <person name="Cameron J.H."/>
            <person name="Bartlett D.H."/>
        </authorList>
    </citation>
    <scope>NUCLEOTIDE SEQUENCE [LARGE SCALE GENOMIC DNA]</scope>
    <source>
        <strain evidence="1 2">MTCD1</strain>
    </source>
</reference>
<evidence type="ECO:0000313" key="2">
    <source>
        <dbReference type="Proteomes" id="UP000197068"/>
    </source>
</evidence>
<dbReference type="EMBL" id="BDQM01000054">
    <property type="protein sequence ID" value="GAW97888.1"/>
    <property type="molecule type" value="Genomic_DNA"/>
</dbReference>
<name>A0ABQ0MZW1_9GAMM</name>
<evidence type="ECO:0000313" key="1">
    <source>
        <dbReference type="EMBL" id="GAW97888.1"/>
    </source>
</evidence>
<accession>A0ABQ0MZW1</accession>
<dbReference type="Proteomes" id="UP000197068">
    <property type="component" value="Unassembled WGS sequence"/>
</dbReference>
<organism evidence="1 2">
    <name type="scientific">Colwellia marinimaniae</name>
    <dbReference type="NCBI Taxonomy" id="1513592"/>
    <lineage>
        <taxon>Bacteria</taxon>
        <taxon>Pseudomonadati</taxon>
        <taxon>Pseudomonadota</taxon>
        <taxon>Gammaproteobacteria</taxon>
        <taxon>Alteromonadales</taxon>
        <taxon>Colwelliaceae</taxon>
        <taxon>Colwellia</taxon>
    </lineage>
</organism>
<sequence>MKQKLVIEFSEEATEKYLNWITAQTEAEVDADCEPSGALIMVELSSLGAEVYAQGNKKTIEFGDANVFLKDC</sequence>
<proteinExistence type="predicted"/>
<dbReference type="RefSeq" id="WP_057180749.1">
    <property type="nucleotide sequence ID" value="NZ_BDQM01000054.1"/>
</dbReference>
<gene>
    <name evidence="1" type="ORF">MTCD1_03537</name>
</gene>
<protein>
    <submittedName>
        <fullName evidence="1">Uncharacterized protein</fullName>
    </submittedName>
</protein>